<dbReference type="RefSeq" id="WP_124342479.1">
    <property type="nucleotide sequence ID" value="NZ_BHYL01000107.1"/>
</dbReference>
<reference evidence="1 2" key="1">
    <citation type="submission" date="2018-11" db="EMBL/GenBank/DDBJ databases">
        <title>Draft genome sequence of Cellulomonas takizawaensis strain TKZ-21.</title>
        <authorList>
            <person name="Yamamura H."/>
            <person name="Hayashi T."/>
            <person name="Hamada M."/>
            <person name="Serisawa Y."/>
            <person name="Matsuyama K."/>
            <person name="Nakagawa Y."/>
            <person name="Otoguro M."/>
            <person name="Yanagida F."/>
            <person name="Hayakawa M."/>
        </authorList>
    </citation>
    <scope>NUCLEOTIDE SEQUENCE [LARGE SCALE GENOMIC DNA]</scope>
    <source>
        <strain evidence="1 2">TKZ-21</strain>
    </source>
</reference>
<dbReference type="AlphaFoldDB" id="A0A401UZ89"/>
<dbReference type="EMBL" id="BHYL01000107">
    <property type="protein sequence ID" value="GCD19962.1"/>
    <property type="molecule type" value="Genomic_DNA"/>
</dbReference>
<accession>A0A401UZ89</accession>
<gene>
    <name evidence="1" type="ORF">CTKZ_15240</name>
</gene>
<keyword evidence="2" id="KW-1185">Reference proteome</keyword>
<organism evidence="1 2">
    <name type="scientific">Cellulomonas algicola</name>
    <dbReference type="NCBI Taxonomy" id="2071633"/>
    <lineage>
        <taxon>Bacteria</taxon>
        <taxon>Bacillati</taxon>
        <taxon>Actinomycetota</taxon>
        <taxon>Actinomycetes</taxon>
        <taxon>Micrococcales</taxon>
        <taxon>Cellulomonadaceae</taxon>
        <taxon>Cellulomonas</taxon>
    </lineage>
</organism>
<evidence type="ECO:0000313" key="1">
    <source>
        <dbReference type="EMBL" id="GCD19962.1"/>
    </source>
</evidence>
<dbReference type="OrthoDB" id="9982834at2"/>
<dbReference type="Proteomes" id="UP000288246">
    <property type="component" value="Unassembled WGS sequence"/>
</dbReference>
<evidence type="ECO:0000313" key="2">
    <source>
        <dbReference type="Proteomes" id="UP000288246"/>
    </source>
</evidence>
<comment type="caution">
    <text evidence="1">The sequence shown here is derived from an EMBL/GenBank/DDBJ whole genome shotgun (WGS) entry which is preliminary data.</text>
</comment>
<sequence>MSHVLGLTLVWGLVGLGLLAGLVVALARLVRGDGLGHRPPPPCRPDWAAGSMLEVRSSVRTGL</sequence>
<protein>
    <submittedName>
        <fullName evidence="1">Uncharacterized protein</fullName>
    </submittedName>
</protein>
<name>A0A401UZ89_9CELL</name>
<proteinExistence type="predicted"/>